<dbReference type="KEGG" id="ovi:T265_12113"/>
<feature type="compositionally biased region" description="Polar residues" evidence="1">
    <location>
        <begin position="82"/>
        <end position="92"/>
    </location>
</feature>
<dbReference type="RefSeq" id="XP_009177363.1">
    <property type="nucleotide sequence ID" value="XM_009179099.1"/>
</dbReference>
<protein>
    <submittedName>
        <fullName evidence="2">Uncharacterized protein</fullName>
    </submittedName>
</protein>
<dbReference type="STRING" id="6198.A0A074Z6L3"/>
<reference evidence="2 3" key="1">
    <citation type="submission" date="2013-11" db="EMBL/GenBank/DDBJ databases">
        <title>Opisthorchis viverrini - life in the bile duct.</title>
        <authorList>
            <person name="Young N.D."/>
            <person name="Nagarajan N."/>
            <person name="Lin S.J."/>
            <person name="Korhonen P.K."/>
            <person name="Jex A.R."/>
            <person name="Hall R.S."/>
            <person name="Safavi-Hemami H."/>
            <person name="Kaewkong W."/>
            <person name="Bertrand D."/>
            <person name="Gao S."/>
            <person name="Seet Q."/>
            <person name="Wongkham S."/>
            <person name="Teh B.T."/>
            <person name="Wongkham C."/>
            <person name="Intapan P.M."/>
            <person name="Maleewong W."/>
            <person name="Yang X."/>
            <person name="Hu M."/>
            <person name="Wang Z."/>
            <person name="Hofmann A."/>
            <person name="Sternberg P.W."/>
            <person name="Tan P."/>
            <person name="Wang J."/>
            <person name="Gasser R.B."/>
        </authorList>
    </citation>
    <scope>NUCLEOTIDE SEQUENCE [LARGE SCALE GENOMIC DNA]</scope>
</reference>
<name>A0A074Z6L3_OPIVI</name>
<dbReference type="Proteomes" id="UP000054324">
    <property type="component" value="Unassembled WGS sequence"/>
</dbReference>
<evidence type="ECO:0000313" key="2">
    <source>
        <dbReference type="EMBL" id="KER18890.1"/>
    </source>
</evidence>
<evidence type="ECO:0000256" key="1">
    <source>
        <dbReference type="SAM" id="MobiDB-lite"/>
    </source>
</evidence>
<sequence length="145" mass="15809">MSDPIFHWSISSEIRTGQEPVLKVTHSTCYTGLTDFSSQLSTQPMHIYQYKSLGPLPAGMGSPAMPNPSPRDCSLLHDSATQRDNSGQHTTSVNVNYSARLTHSRGHHGIHAQQSDGIASSNPTELVSMSMHTPPSNYWPPPLQA</sequence>
<dbReference type="GeneID" id="20326281"/>
<dbReference type="AlphaFoldDB" id="A0A074Z6L3"/>
<feature type="region of interest" description="Disordered" evidence="1">
    <location>
        <begin position="59"/>
        <end position="92"/>
    </location>
</feature>
<accession>A0A074Z6L3</accession>
<dbReference type="CTD" id="20326281"/>
<dbReference type="EMBL" id="KL597559">
    <property type="protein sequence ID" value="KER18890.1"/>
    <property type="molecule type" value="Genomic_DNA"/>
</dbReference>
<gene>
    <name evidence="2" type="ORF">T265_12113</name>
</gene>
<evidence type="ECO:0000313" key="3">
    <source>
        <dbReference type="Proteomes" id="UP000054324"/>
    </source>
</evidence>
<proteinExistence type="predicted"/>
<organism evidence="2 3">
    <name type="scientific">Opisthorchis viverrini</name>
    <name type="common">Southeast Asian liver fluke</name>
    <dbReference type="NCBI Taxonomy" id="6198"/>
    <lineage>
        <taxon>Eukaryota</taxon>
        <taxon>Metazoa</taxon>
        <taxon>Spiralia</taxon>
        <taxon>Lophotrochozoa</taxon>
        <taxon>Platyhelminthes</taxon>
        <taxon>Trematoda</taxon>
        <taxon>Digenea</taxon>
        <taxon>Opisthorchiida</taxon>
        <taxon>Opisthorchiata</taxon>
        <taxon>Opisthorchiidae</taxon>
        <taxon>Opisthorchis</taxon>
    </lineage>
</organism>
<keyword evidence="3" id="KW-1185">Reference proteome</keyword>